<name>A0A1H3FEQ8_9FLAO</name>
<sequence>MLKTLRFFIYLSIILFSLNVSAENIYVATNGSDSNTGTIESPFKTFSKAISVMSAGDVCIIRGGVYEEELLISKNGTAGNYLTFKAADGETVDIKATKALSGWQVHSGSIYKVNVNMSIDSRFRAVYHNNEFMDLARWPNNTDNNRWTINCTPVTGGDGTHFIANNIPSIDWTGGLVYYLGAHSGASWTRTVTNSSTTRIDFTEVDITKWPFSTHNPTTWRDYPGNNRGQLYLFNKLEALDYAREWFYDQDTQTLYFQTADGSIPANGTVEYAANKFAAQLTGDYIKLEGLNFFGGSIKINNNADNNQIINCKVVHGSEGHDSLTNTSAQVGEAAIEILGDNTLIKGCTIDHSSVSGINIGGWAASNCTVEENYISNIDYVGIHASPIRTSANDMKILKNTIFNAGRDGMYVSGTNCEIAYNDVSVSQKINSDSGIFYTVGNSSLKNNEIHHNWFHDATAPDYSHNPSDPAKAAGIYLDNNSKGYTVHHNVVWNVSWSGYQVNWNNTDLDFYHNTIWNAERAMDSWVNGYTQENNKIYNNFASAGNWFTETSTDFDIQNNLITSTSPFEDANNQNFMPSAGSAVTDAGMIISGFDKPFKGSAPDIGAYERFGTNWTAGVNAIEDTGEGETLSVLDALFTITTTSETCTNENNGKINIVADISQDYIVSFNNVDTNFTNEINFEDLEPGVYQLCISVKNLTESQCFNFEIKQASEISGKTSLANRQLSVNMETGTTPFMVFVNNEMQYQTFDKSFVINVDQGDEVKIKTSKDCEGELVDTINFYEDIIAFPNATNGDFQLLVPVMEGEIIVRIYDVYSRLISSKLYTIQSGRISLSLKNKPSGIYFARVMSEKPVSVKVIKK</sequence>
<reference evidence="5 6" key="1">
    <citation type="submission" date="2016-10" db="EMBL/GenBank/DDBJ databases">
        <authorList>
            <person name="de Groot N.N."/>
        </authorList>
    </citation>
    <scope>NUCLEOTIDE SEQUENCE [LARGE SCALE GENOMIC DNA]</scope>
    <source>
        <strain evidence="5 6">DSM 24956</strain>
    </source>
</reference>
<dbReference type="PANTHER" id="PTHR36453">
    <property type="entry name" value="SECRETED PROTEIN-RELATED"/>
    <property type="match status" value="1"/>
</dbReference>
<dbReference type="InterPro" id="IPR039448">
    <property type="entry name" value="Beta_helix"/>
</dbReference>
<dbReference type="Pfam" id="PF13229">
    <property type="entry name" value="Beta_helix"/>
    <property type="match status" value="1"/>
</dbReference>
<dbReference type="NCBIfam" id="TIGR04183">
    <property type="entry name" value="Por_Secre_tail"/>
    <property type="match status" value="1"/>
</dbReference>
<proteinExistence type="predicted"/>
<evidence type="ECO:0000313" key="5">
    <source>
        <dbReference type="EMBL" id="SDX89365.1"/>
    </source>
</evidence>
<dbReference type="Gene3D" id="2.160.20.10">
    <property type="entry name" value="Single-stranded right-handed beta-helix, Pectin lyase-like"/>
    <property type="match status" value="2"/>
</dbReference>
<keyword evidence="1 2" id="KW-0732">Signal</keyword>
<evidence type="ECO:0000256" key="1">
    <source>
        <dbReference type="ARBA" id="ARBA00022729"/>
    </source>
</evidence>
<dbReference type="InterPro" id="IPR011459">
    <property type="entry name" value="DUF1565"/>
</dbReference>
<dbReference type="EMBL" id="FNNJ01000011">
    <property type="protein sequence ID" value="SDX89365.1"/>
    <property type="molecule type" value="Genomic_DNA"/>
</dbReference>
<accession>A0A1H3FEQ8</accession>
<feature type="domain" description="Right handed beta helix" evidence="4">
    <location>
        <begin position="393"/>
        <end position="562"/>
    </location>
</feature>
<dbReference type="OrthoDB" id="9763537at2"/>
<dbReference type="Proteomes" id="UP000199595">
    <property type="component" value="Unassembled WGS sequence"/>
</dbReference>
<evidence type="ECO:0000259" key="3">
    <source>
        <dbReference type="Pfam" id="PF07602"/>
    </source>
</evidence>
<keyword evidence="6" id="KW-1185">Reference proteome</keyword>
<feature type="domain" description="DUF1565" evidence="3">
    <location>
        <begin position="30"/>
        <end position="69"/>
    </location>
</feature>
<evidence type="ECO:0000256" key="2">
    <source>
        <dbReference type="SAM" id="SignalP"/>
    </source>
</evidence>
<dbReference type="PANTHER" id="PTHR36453:SF1">
    <property type="entry name" value="RIGHT HANDED BETA HELIX DOMAIN-CONTAINING PROTEIN"/>
    <property type="match status" value="1"/>
</dbReference>
<dbReference type="InterPro" id="IPR026444">
    <property type="entry name" value="Secre_tail"/>
</dbReference>
<dbReference type="InterPro" id="IPR006626">
    <property type="entry name" value="PbH1"/>
</dbReference>
<evidence type="ECO:0000259" key="4">
    <source>
        <dbReference type="Pfam" id="PF13229"/>
    </source>
</evidence>
<dbReference type="InterPro" id="IPR011050">
    <property type="entry name" value="Pectin_lyase_fold/virulence"/>
</dbReference>
<dbReference type="Pfam" id="PF07602">
    <property type="entry name" value="DUF1565"/>
    <property type="match status" value="1"/>
</dbReference>
<dbReference type="SMART" id="SM00710">
    <property type="entry name" value="PbH1"/>
    <property type="match status" value="5"/>
</dbReference>
<gene>
    <name evidence="5" type="ORF">SAMN05444411_11124</name>
</gene>
<feature type="chain" id="PRO_5011490468" evidence="2">
    <location>
        <begin position="23"/>
        <end position="861"/>
    </location>
</feature>
<protein>
    <submittedName>
        <fullName evidence="5">Por secretion system C-terminal sorting domain-containing protein</fullName>
    </submittedName>
</protein>
<dbReference type="AlphaFoldDB" id="A0A1H3FEQ8"/>
<dbReference type="SUPFAM" id="SSF51126">
    <property type="entry name" value="Pectin lyase-like"/>
    <property type="match status" value="1"/>
</dbReference>
<dbReference type="STRING" id="762486.SAMN05444411_11124"/>
<dbReference type="InterPro" id="IPR012334">
    <property type="entry name" value="Pectin_lyas_fold"/>
</dbReference>
<feature type="signal peptide" evidence="2">
    <location>
        <begin position="1"/>
        <end position="22"/>
    </location>
</feature>
<dbReference type="RefSeq" id="WP_090125562.1">
    <property type="nucleotide sequence ID" value="NZ_FNNJ01000011.1"/>
</dbReference>
<organism evidence="5 6">
    <name type="scientific">Lutibacter oricola</name>
    <dbReference type="NCBI Taxonomy" id="762486"/>
    <lineage>
        <taxon>Bacteria</taxon>
        <taxon>Pseudomonadati</taxon>
        <taxon>Bacteroidota</taxon>
        <taxon>Flavobacteriia</taxon>
        <taxon>Flavobacteriales</taxon>
        <taxon>Flavobacteriaceae</taxon>
        <taxon>Lutibacter</taxon>
    </lineage>
</organism>
<evidence type="ECO:0000313" key="6">
    <source>
        <dbReference type="Proteomes" id="UP000199595"/>
    </source>
</evidence>